<feature type="domain" description="Cytochrome c7-like" evidence="1">
    <location>
        <begin position="126"/>
        <end position="221"/>
    </location>
</feature>
<evidence type="ECO:0000313" key="2">
    <source>
        <dbReference type="EMBL" id="GGB48396.1"/>
    </source>
</evidence>
<protein>
    <submittedName>
        <fullName evidence="2">Cytochrome c</fullName>
    </submittedName>
</protein>
<dbReference type="InterPro" id="IPR029467">
    <property type="entry name" value="Cyt_c7-like"/>
</dbReference>
<evidence type="ECO:0000313" key="3">
    <source>
        <dbReference type="Proteomes" id="UP000603352"/>
    </source>
</evidence>
<sequence>MPQIFTATADTRLRAALLVLLLACLGAGLLVGGYMESSYATLVGWVRDQPVPFSHEHHVGGLGIDCRYCHTSVETSAEAGLPPTHVCMTCHSQLWTGAPMLAPVRESLARDTPLAWQRVSRVPDYVYFNHSIHLDRGVPCVTCHGRVDQMALMKRAQALQMEWCLDCHRNPAPRLRPPAQVTRMDWSDWDQHPERHALYGQMMVRLYGIQPSKLDDCGICHR</sequence>
<dbReference type="Gene3D" id="3.90.10.10">
    <property type="entry name" value="Cytochrome C3"/>
    <property type="match status" value="2"/>
</dbReference>
<keyword evidence="3" id="KW-1185">Reference proteome</keyword>
<dbReference type="EMBL" id="BMDZ01000039">
    <property type="protein sequence ID" value="GGB48396.1"/>
    <property type="molecule type" value="Genomic_DNA"/>
</dbReference>
<gene>
    <name evidence="2" type="ORF">GCM10011505_31820</name>
</gene>
<reference evidence="3" key="1">
    <citation type="journal article" date="2019" name="Int. J. Syst. Evol. Microbiol.">
        <title>The Global Catalogue of Microorganisms (GCM) 10K type strain sequencing project: providing services to taxonomists for standard genome sequencing and annotation.</title>
        <authorList>
            <consortium name="The Broad Institute Genomics Platform"/>
            <consortium name="The Broad Institute Genome Sequencing Center for Infectious Disease"/>
            <person name="Wu L."/>
            <person name="Ma J."/>
        </authorList>
    </citation>
    <scope>NUCLEOTIDE SEQUENCE [LARGE SCALE GENOMIC DNA]</scope>
    <source>
        <strain evidence="3">CGMCC 1.10188</strain>
    </source>
</reference>
<dbReference type="SUPFAM" id="SSF48695">
    <property type="entry name" value="Multiheme cytochromes"/>
    <property type="match status" value="1"/>
</dbReference>
<dbReference type="PANTHER" id="PTHR39425">
    <property type="entry name" value="LIPOPROTEIN CYTOCHROME C"/>
    <property type="match status" value="1"/>
</dbReference>
<dbReference type="PANTHER" id="PTHR39425:SF1">
    <property type="entry name" value="CYTOCHROME C7-LIKE DOMAIN-CONTAINING PROTEIN"/>
    <property type="match status" value="1"/>
</dbReference>
<proteinExistence type="predicted"/>
<dbReference type="Proteomes" id="UP000603352">
    <property type="component" value="Unassembled WGS sequence"/>
</dbReference>
<comment type="caution">
    <text evidence="2">The sequence shown here is derived from an EMBL/GenBank/DDBJ whole genome shotgun (WGS) entry which is preliminary data.</text>
</comment>
<organism evidence="2 3">
    <name type="scientific">Tistrella bauzanensis</name>
    <dbReference type="NCBI Taxonomy" id="657419"/>
    <lineage>
        <taxon>Bacteria</taxon>
        <taxon>Pseudomonadati</taxon>
        <taxon>Pseudomonadota</taxon>
        <taxon>Alphaproteobacteria</taxon>
        <taxon>Geminicoccales</taxon>
        <taxon>Geminicoccaceae</taxon>
        <taxon>Tistrella</taxon>
    </lineage>
</organism>
<evidence type="ECO:0000259" key="1">
    <source>
        <dbReference type="Pfam" id="PF14522"/>
    </source>
</evidence>
<accession>A0ABQ1IQ63</accession>
<dbReference type="CDD" id="cd08168">
    <property type="entry name" value="Cytochrom_C3"/>
    <property type="match status" value="1"/>
</dbReference>
<dbReference type="RefSeq" id="WP_188579648.1">
    <property type="nucleotide sequence ID" value="NZ_BMDZ01000039.1"/>
</dbReference>
<dbReference type="Pfam" id="PF14522">
    <property type="entry name" value="Cytochrome_C7"/>
    <property type="match status" value="1"/>
</dbReference>
<name>A0ABQ1IQ63_9PROT</name>
<dbReference type="InterPro" id="IPR036280">
    <property type="entry name" value="Multihaem_cyt_sf"/>
</dbReference>